<evidence type="ECO:0000313" key="2">
    <source>
        <dbReference type="Proteomes" id="UP000308600"/>
    </source>
</evidence>
<organism evidence="1 2">
    <name type="scientific">Pluteus cervinus</name>
    <dbReference type="NCBI Taxonomy" id="181527"/>
    <lineage>
        <taxon>Eukaryota</taxon>
        <taxon>Fungi</taxon>
        <taxon>Dikarya</taxon>
        <taxon>Basidiomycota</taxon>
        <taxon>Agaricomycotina</taxon>
        <taxon>Agaricomycetes</taxon>
        <taxon>Agaricomycetidae</taxon>
        <taxon>Agaricales</taxon>
        <taxon>Pluteineae</taxon>
        <taxon>Pluteaceae</taxon>
        <taxon>Pluteus</taxon>
    </lineage>
</organism>
<evidence type="ECO:0000313" key="1">
    <source>
        <dbReference type="EMBL" id="TFK68243.1"/>
    </source>
</evidence>
<gene>
    <name evidence="1" type="ORF">BDN72DRAFT_769572</name>
</gene>
<dbReference type="Proteomes" id="UP000308600">
    <property type="component" value="Unassembled WGS sequence"/>
</dbReference>
<sequence>MILSANIAQDGSLTFGNAVATGGAGAHGLADLSAPDPLFAQGAVKVSAAAKMLAAVNPGSNTVSLFSIDPNNPGKLTMVGFPISSEGEFPMSLAFDKEGKNLCVLNGGAVNGVACFDVDAQKGLTPKSNTLRSLGLNQTTPATGPAGTASHILFSEDGTKLHASVKGVPPQPGFIASFDVESDGSLSKDFTPSVPAQGGLLPFSMTVIPGKNAILATDAGIGFDIFDFSQGLQASSSVVPIDGQKATCWSSFSKKTGNFYLTDVGTSIVTEVNVDDSLKGSIVQQIPQGDGTGSIDNDIASIGNNDFLYVLLANATTVSVSSLDAPGKVTAVQTFKFDDAAKAAGITVNPANVQGMTTFINA</sequence>
<protein>
    <submittedName>
        <fullName evidence="1">Uncharacterized protein</fullName>
    </submittedName>
</protein>
<dbReference type="EMBL" id="ML208356">
    <property type="protein sequence ID" value="TFK68243.1"/>
    <property type="molecule type" value="Genomic_DNA"/>
</dbReference>
<reference evidence="1 2" key="1">
    <citation type="journal article" date="2019" name="Nat. Ecol. Evol.">
        <title>Megaphylogeny resolves global patterns of mushroom evolution.</title>
        <authorList>
            <person name="Varga T."/>
            <person name="Krizsan K."/>
            <person name="Foldi C."/>
            <person name="Dima B."/>
            <person name="Sanchez-Garcia M."/>
            <person name="Sanchez-Ramirez S."/>
            <person name="Szollosi G.J."/>
            <person name="Szarkandi J.G."/>
            <person name="Papp V."/>
            <person name="Albert L."/>
            <person name="Andreopoulos W."/>
            <person name="Angelini C."/>
            <person name="Antonin V."/>
            <person name="Barry K.W."/>
            <person name="Bougher N.L."/>
            <person name="Buchanan P."/>
            <person name="Buyck B."/>
            <person name="Bense V."/>
            <person name="Catcheside P."/>
            <person name="Chovatia M."/>
            <person name="Cooper J."/>
            <person name="Damon W."/>
            <person name="Desjardin D."/>
            <person name="Finy P."/>
            <person name="Geml J."/>
            <person name="Haridas S."/>
            <person name="Hughes K."/>
            <person name="Justo A."/>
            <person name="Karasinski D."/>
            <person name="Kautmanova I."/>
            <person name="Kiss B."/>
            <person name="Kocsube S."/>
            <person name="Kotiranta H."/>
            <person name="LaButti K.M."/>
            <person name="Lechner B.E."/>
            <person name="Liimatainen K."/>
            <person name="Lipzen A."/>
            <person name="Lukacs Z."/>
            <person name="Mihaltcheva S."/>
            <person name="Morgado L.N."/>
            <person name="Niskanen T."/>
            <person name="Noordeloos M.E."/>
            <person name="Ohm R.A."/>
            <person name="Ortiz-Santana B."/>
            <person name="Ovrebo C."/>
            <person name="Racz N."/>
            <person name="Riley R."/>
            <person name="Savchenko A."/>
            <person name="Shiryaev A."/>
            <person name="Soop K."/>
            <person name="Spirin V."/>
            <person name="Szebenyi C."/>
            <person name="Tomsovsky M."/>
            <person name="Tulloss R.E."/>
            <person name="Uehling J."/>
            <person name="Grigoriev I.V."/>
            <person name="Vagvolgyi C."/>
            <person name="Papp T."/>
            <person name="Martin F.M."/>
            <person name="Miettinen O."/>
            <person name="Hibbett D.S."/>
            <person name="Nagy L.G."/>
        </authorList>
    </citation>
    <scope>NUCLEOTIDE SEQUENCE [LARGE SCALE GENOMIC DNA]</scope>
    <source>
        <strain evidence="1 2">NL-1719</strain>
    </source>
</reference>
<accession>A0ACD3AQL9</accession>
<proteinExistence type="predicted"/>
<keyword evidence="2" id="KW-1185">Reference proteome</keyword>
<name>A0ACD3AQL9_9AGAR</name>